<dbReference type="GO" id="GO:0008483">
    <property type="term" value="F:transaminase activity"/>
    <property type="evidence" value="ECO:0007669"/>
    <property type="project" value="UniProtKB-KW"/>
</dbReference>
<dbReference type="InterPro" id="IPR015422">
    <property type="entry name" value="PyrdxlP-dep_Trfase_small"/>
</dbReference>
<name>A0A2T4MED5_9STAP</name>
<dbReference type="InterPro" id="IPR004839">
    <property type="entry name" value="Aminotransferase_I/II_large"/>
</dbReference>
<dbReference type="InterPro" id="IPR015424">
    <property type="entry name" value="PyrdxlP-dep_Trfase"/>
</dbReference>
<accession>A0A2T4MED5</accession>
<dbReference type="InterPro" id="IPR015421">
    <property type="entry name" value="PyrdxlP-dep_Trfase_major"/>
</dbReference>
<evidence type="ECO:0000313" key="6">
    <source>
        <dbReference type="EMBL" id="NJI02167.1"/>
    </source>
</evidence>
<dbReference type="PANTHER" id="PTHR13693:SF100">
    <property type="entry name" value="8-AMINO-7-OXONONANOATE SYNTHASE"/>
    <property type="match status" value="1"/>
</dbReference>
<dbReference type="GO" id="GO:0009102">
    <property type="term" value="P:biotin biosynthetic process"/>
    <property type="evidence" value="ECO:0007669"/>
    <property type="project" value="TreeGrafter"/>
</dbReference>
<evidence type="ECO:0000259" key="5">
    <source>
        <dbReference type="Pfam" id="PF00155"/>
    </source>
</evidence>
<feature type="domain" description="Aminotransferase class I/classII large" evidence="5">
    <location>
        <begin position="36"/>
        <end position="359"/>
    </location>
</feature>
<comment type="caution">
    <text evidence="6">The sequence shown here is derived from an EMBL/GenBank/DDBJ whole genome shotgun (WGS) entry which is preliminary data.</text>
</comment>
<comment type="cofactor">
    <cofactor evidence="1">
        <name>pyridoxal 5'-phosphate</name>
        <dbReference type="ChEBI" id="CHEBI:597326"/>
    </cofactor>
</comment>
<sequence length="370" mass="42118">MIFESYLNDLQSQGQYRQLREVATAHKQRISRDGKTWVNFTSNDYLGLGQRHINVMQLQERLDQFGAHLASSRLVSGHSKYYADLEARIRDYYQFDEALLMTSGYDANLAIFQIFKQENVVVFSDALNHASIIDGIRLSQVQKVIFPHLNYDVLEHEMKQYPQHYKVIVTDSVFSTNGHTANLNRLRQLKEAIGNTMLIIDDSHGFGLGYDIHYQDIDIVSTSLSKGLGAHGGLILCSSIVKEMIVNTARPFIYSNCMPTMHLHLIESQFDALLQADDARRLLHDNIAYFNAYAHDNQGTSTAIQTFAIDDVHNANAIYHELMEAGIWVSFFRYPTVAQPTLRMSLSSCHEKFDIHKLMSVLHDRGVGVV</sequence>
<comment type="subunit">
    <text evidence="2">Homodimer.</text>
</comment>
<keyword evidence="4" id="KW-0663">Pyridoxal phosphate</keyword>
<dbReference type="InterPro" id="IPR050087">
    <property type="entry name" value="AON_synthase_class-II"/>
</dbReference>
<dbReference type="Gene3D" id="3.90.1150.10">
    <property type="entry name" value="Aspartate Aminotransferase, domain 1"/>
    <property type="match status" value="1"/>
</dbReference>
<dbReference type="AlphaFoldDB" id="A0A2T4MED5"/>
<dbReference type="Proteomes" id="UP000646308">
    <property type="component" value="Unassembled WGS sequence"/>
</dbReference>
<evidence type="ECO:0000256" key="1">
    <source>
        <dbReference type="ARBA" id="ARBA00001933"/>
    </source>
</evidence>
<dbReference type="RefSeq" id="WP_107368965.1">
    <property type="nucleotide sequence ID" value="NZ_CP045927.1"/>
</dbReference>
<evidence type="ECO:0000313" key="7">
    <source>
        <dbReference type="Proteomes" id="UP000646308"/>
    </source>
</evidence>
<evidence type="ECO:0000256" key="3">
    <source>
        <dbReference type="ARBA" id="ARBA00022679"/>
    </source>
</evidence>
<dbReference type="GO" id="GO:0030170">
    <property type="term" value="F:pyridoxal phosphate binding"/>
    <property type="evidence" value="ECO:0007669"/>
    <property type="project" value="InterPro"/>
</dbReference>
<evidence type="ECO:0000256" key="2">
    <source>
        <dbReference type="ARBA" id="ARBA00011738"/>
    </source>
</evidence>
<dbReference type="PANTHER" id="PTHR13693">
    <property type="entry name" value="CLASS II AMINOTRANSFERASE/8-AMINO-7-OXONONANOATE SYNTHASE"/>
    <property type="match status" value="1"/>
</dbReference>
<gene>
    <name evidence="6" type="ORF">GLV84_04750</name>
</gene>
<evidence type="ECO:0000256" key="4">
    <source>
        <dbReference type="ARBA" id="ARBA00022898"/>
    </source>
</evidence>
<dbReference type="EMBL" id="WMFL01000060">
    <property type="protein sequence ID" value="NJI02167.1"/>
    <property type="molecule type" value="Genomic_DNA"/>
</dbReference>
<protein>
    <submittedName>
        <fullName evidence="6">Aminotransferase class I/II-fold pyridoxal phosphate-dependent enzyme</fullName>
    </submittedName>
</protein>
<proteinExistence type="predicted"/>
<dbReference type="GeneID" id="57692747"/>
<keyword evidence="3" id="KW-0808">Transferase</keyword>
<keyword evidence="6" id="KW-0032">Aminotransferase</keyword>
<reference evidence="6" key="1">
    <citation type="submission" date="2019-11" db="EMBL/GenBank/DDBJ databases">
        <title>Whole genome comparisons of Staphylococcus agnetis isolates from cattle and chickens.</title>
        <authorList>
            <person name="Rhoads D."/>
            <person name="Shwani A."/>
            <person name="Adkins P."/>
            <person name="Calcutt M."/>
            <person name="Middleton J."/>
        </authorList>
    </citation>
    <scope>NUCLEOTIDE SEQUENCE</scope>
    <source>
        <strain evidence="6">1387</strain>
    </source>
</reference>
<dbReference type="Gene3D" id="3.40.640.10">
    <property type="entry name" value="Type I PLP-dependent aspartate aminotransferase-like (Major domain)"/>
    <property type="match status" value="1"/>
</dbReference>
<dbReference type="Pfam" id="PF00155">
    <property type="entry name" value="Aminotran_1_2"/>
    <property type="match status" value="1"/>
</dbReference>
<dbReference type="SUPFAM" id="SSF53383">
    <property type="entry name" value="PLP-dependent transferases"/>
    <property type="match status" value="1"/>
</dbReference>
<organism evidence="6 7">
    <name type="scientific">Staphylococcus agnetis</name>
    <dbReference type="NCBI Taxonomy" id="985762"/>
    <lineage>
        <taxon>Bacteria</taxon>
        <taxon>Bacillati</taxon>
        <taxon>Bacillota</taxon>
        <taxon>Bacilli</taxon>
        <taxon>Bacillales</taxon>
        <taxon>Staphylococcaceae</taxon>
        <taxon>Staphylococcus</taxon>
    </lineage>
</organism>
<dbReference type="GO" id="GO:0008710">
    <property type="term" value="F:8-amino-7-oxononanoate synthase activity"/>
    <property type="evidence" value="ECO:0007669"/>
    <property type="project" value="TreeGrafter"/>
</dbReference>